<dbReference type="PANTHER" id="PTHR35486:SF1">
    <property type="entry name" value="OS02G0689500 PROTEIN"/>
    <property type="match status" value="1"/>
</dbReference>
<protein>
    <submittedName>
        <fullName evidence="2">Vitellogenin-like</fullName>
    </submittedName>
</protein>
<dbReference type="KEGG" id="qsa:O6P43_017143"/>
<evidence type="ECO:0000313" key="2">
    <source>
        <dbReference type="EMBL" id="KAJ7961841.1"/>
    </source>
</evidence>
<comment type="caution">
    <text evidence="2">The sequence shown here is derived from an EMBL/GenBank/DDBJ whole genome shotgun (WGS) entry which is preliminary data.</text>
</comment>
<feature type="compositionally biased region" description="Polar residues" evidence="1">
    <location>
        <begin position="223"/>
        <end position="235"/>
    </location>
</feature>
<feature type="region of interest" description="Disordered" evidence="1">
    <location>
        <begin position="186"/>
        <end position="256"/>
    </location>
</feature>
<name>A0AAD7PN17_QUISA</name>
<organism evidence="2 3">
    <name type="scientific">Quillaja saponaria</name>
    <name type="common">Soap bark tree</name>
    <dbReference type="NCBI Taxonomy" id="32244"/>
    <lineage>
        <taxon>Eukaryota</taxon>
        <taxon>Viridiplantae</taxon>
        <taxon>Streptophyta</taxon>
        <taxon>Embryophyta</taxon>
        <taxon>Tracheophyta</taxon>
        <taxon>Spermatophyta</taxon>
        <taxon>Magnoliopsida</taxon>
        <taxon>eudicotyledons</taxon>
        <taxon>Gunneridae</taxon>
        <taxon>Pentapetalae</taxon>
        <taxon>rosids</taxon>
        <taxon>fabids</taxon>
        <taxon>Fabales</taxon>
        <taxon>Quillajaceae</taxon>
        <taxon>Quillaja</taxon>
    </lineage>
</organism>
<sequence>MRCKKHLPDLSSTVGVCATCLRERLSIIIAAQAKAQQAYQQAQIARALSRASTVSDDSRKSDINQPPPLLFPRSVSPYVSRRKSDEATCQTHNRLDHRFYSTPQLGPTYSTTVGNSAYDSNTTGTFRKKQGKFSIFTNFFRSRSEKFESDPRVSVRDLYEPSSSSSSTSWFTALFSSRRKKKSPLFSTDESTIKCPRTRRQADRGMSPAEPVEFNAGLDGYNRSPSGNGLSSETSPKWRKTPLVPPPSARRSGRNVSGMGFCLSPLVRNESELELEPQEHAAGFDCI</sequence>
<proteinExistence type="predicted"/>
<dbReference type="EMBL" id="JARAOO010000007">
    <property type="protein sequence ID" value="KAJ7961841.1"/>
    <property type="molecule type" value="Genomic_DNA"/>
</dbReference>
<accession>A0AAD7PN17</accession>
<evidence type="ECO:0000256" key="1">
    <source>
        <dbReference type="SAM" id="MobiDB-lite"/>
    </source>
</evidence>
<gene>
    <name evidence="2" type="ORF">O6P43_017143</name>
</gene>
<evidence type="ECO:0000313" key="3">
    <source>
        <dbReference type="Proteomes" id="UP001163823"/>
    </source>
</evidence>
<reference evidence="2" key="1">
    <citation type="journal article" date="2023" name="Science">
        <title>Elucidation of the pathway for biosynthesis of saponin adjuvants from the soapbark tree.</title>
        <authorList>
            <person name="Reed J."/>
            <person name="Orme A."/>
            <person name="El-Demerdash A."/>
            <person name="Owen C."/>
            <person name="Martin L.B.B."/>
            <person name="Misra R.C."/>
            <person name="Kikuchi S."/>
            <person name="Rejzek M."/>
            <person name="Martin A.C."/>
            <person name="Harkess A."/>
            <person name="Leebens-Mack J."/>
            <person name="Louveau T."/>
            <person name="Stephenson M.J."/>
            <person name="Osbourn A."/>
        </authorList>
    </citation>
    <scope>NUCLEOTIDE SEQUENCE</scope>
    <source>
        <strain evidence="2">S10</strain>
    </source>
</reference>
<keyword evidence="3" id="KW-1185">Reference proteome</keyword>
<dbReference type="AlphaFoldDB" id="A0AAD7PN17"/>
<dbReference type="Proteomes" id="UP001163823">
    <property type="component" value="Chromosome 7"/>
</dbReference>
<dbReference type="PANTHER" id="PTHR35486">
    <property type="entry name" value="EXPRESSED PROTEIN"/>
    <property type="match status" value="1"/>
</dbReference>